<dbReference type="EMBL" id="CP081303">
    <property type="protein sequence ID" value="QZE13647.1"/>
    <property type="molecule type" value="Genomic_DNA"/>
</dbReference>
<protein>
    <submittedName>
        <fullName evidence="1">Uncharacterized protein</fullName>
    </submittedName>
</protein>
<evidence type="ECO:0000313" key="2">
    <source>
        <dbReference type="Proteomes" id="UP000826212"/>
    </source>
</evidence>
<sequence>MIYKGLIYSMVVLLFFTGCKKEDNNSSLGPKNLKEYLVKKCAYVHEINGFYVVASDETPKESNGSSSKEIWTEAIKLFSNYLDQDEDGVIDSDKNELADGLSKNMIFCVGSEKFVNALSESSFTGDVENTIGFMTDKWPYDKSYTGKGWTLDQLSSSTWRPEPFNAIWEETYHTVTEALSRIDDSFKFTEGKLLRVTMDADIADGTYKTEVQNKEENGNYDKVTAVNEYIHQIWAISNCGQESKLNSHQTKALKFMKEKGVDLRVNPKYAHQLGNTVKPVK</sequence>
<reference evidence="1" key="1">
    <citation type="submission" date="2021-08" db="EMBL/GenBank/DDBJ databases">
        <title>Novel anaerobic bacterium isolated from sea squirt in East Sea, Republic of Korea.</title>
        <authorList>
            <person name="Nguyen T.H."/>
            <person name="Li Z."/>
            <person name="Lee Y.-J."/>
            <person name="Ko J."/>
            <person name="Kim S.-G."/>
        </authorList>
    </citation>
    <scope>NUCLEOTIDE SEQUENCE</scope>
    <source>
        <strain evidence="1">KCTC 25031</strain>
    </source>
</reference>
<proteinExistence type="predicted"/>
<evidence type="ECO:0000313" key="1">
    <source>
        <dbReference type="EMBL" id="QZE13647.1"/>
    </source>
</evidence>
<organism evidence="1 2">
    <name type="scientific">Halosquirtibacter laminarini</name>
    <dbReference type="NCBI Taxonomy" id="3374600"/>
    <lineage>
        <taxon>Bacteria</taxon>
        <taxon>Pseudomonadati</taxon>
        <taxon>Bacteroidota</taxon>
        <taxon>Bacteroidia</taxon>
        <taxon>Marinilabiliales</taxon>
        <taxon>Prolixibacteraceae</taxon>
        <taxon>Halosquirtibacter</taxon>
    </lineage>
</organism>
<name>A0AC61NNX5_9BACT</name>
<gene>
    <name evidence="1" type="ORF">K4L44_13900</name>
</gene>
<accession>A0AC61NNX5</accession>
<keyword evidence="2" id="KW-1185">Reference proteome</keyword>
<dbReference type="Proteomes" id="UP000826212">
    <property type="component" value="Chromosome"/>
</dbReference>